<dbReference type="SUPFAM" id="SSF159501">
    <property type="entry name" value="EreA/ChaN-like"/>
    <property type="match status" value="1"/>
</dbReference>
<evidence type="ECO:0000259" key="1">
    <source>
        <dbReference type="PROSITE" id="PS50106"/>
    </source>
</evidence>
<dbReference type="PANTHER" id="PTHR11533:SF174">
    <property type="entry name" value="PUROMYCIN-SENSITIVE AMINOPEPTIDASE-RELATED"/>
    <property type="match status" value="1"/>
</dbReference>
<organism evidence="2">
    <name type="scientific">hydrothermal vent metagenome</name>
    <dbReference type="NCBI Taxonomy" id="652676"/>
    <lineage>
        <taxon>unclassified sequences</taxon>
        <taxon>metagenomes</taxon>
        <taxon>ecological metagenomes</taxon>
    </lineage>
</organism>
<dbReference type="GO" id="GO:0008270">
    <property type="term" value="F:zinc ion binding"/>
    <property type="evidence" value="ECO:0007669"/>
    <property type="project" value="InterPro"/>
</dbReference>
<dbReference type="Pfam" id="PF01433">
    <property type="entry name" value="Peptidase_M1"/>
    <property type="match status" value="1"/>
</dbReference>
<dbReference type="SMART" id="SM00228">
    <property type="entry name" value="PDZ"/>
    <property type="match status" value="1"/>
</dbReference>
<dbReference type="InterPro" id="IPR014782">
    <property type="entry name" value="Peptidase_M1_dom"/>
</dbReference>
<dbReference type="EMBL" id="UOEY01000124">
    <property type="protein sequence ID" value="VAW41491.1"/>
    <property type="molecule type" value="Genomic_DNA"/>
</dbReference>
<dbReference type="GO" id="GO:0070006">
    <property type="term" value="F:metalloaminopeptidase activity"/>
    <property type="evidence" value="ECO:0007669"/>
    <property type="project" value="TreeGrafter"/>
</dbReference>
<dbReference type="InterPro" id="IPR001478">
    <property type="entry name" value="PDZ"/>
</dbReference>
<dbReference type="GO" id="GO:0043171">
    <property type="term" value="P:peptide catabolic process"/>
    <property type="evidence" value="ECO:0007669"/>
    <property type="project" value="TreeGrafter"/>
</dbReference>
<dbReference type="InterPro" id="IPR007314">
    <property type="entry name" value="Cofac_haem-bd_dom"/>
</dbReference>
<dbReference type="AlphaFoldDB" id="A0A3B0VEZ1"/>
<gene>
    <name evidence="2" type="ORF">MNBD_DELTA04-992</name>
</gene>
<dbReference type="InterPro" id="IPR050344">
    <property type="entry name" value="Peptidase_M1_aminopeptidases"/>
</dbReference>
<dbReference type="Gene3D" id="1.10.390.10">
    <property type="entry name" value="Neutral Protease Domain 2"/>
    <property type="match status" value="1"/>
</dbReference>
<dbReference type="InterPro" id="IPR027268">
    <property type="entry name" value="Peptidase_M4/M1_CTD_sf"/>
</dbReference>
<dbReference type="GO" id="GO:0005737">
    <property type="term" value="C:cytoplasm"/>
    <property type="evidence" value="ECO:0007669"/>
    <property type="project" value="TreeGrafter"/>
</dbReference>
<proteinExistence type="predicted"/>
<feature type="domain" description="PDZ" evidence="1">
    <location>
        <begin position="926"/>
        <end position="1012"/>
    </location>
</feature>
<dbReference type="PANTHER" id="PTHR11533">
    <property type="entry name" value="PROTEASE M1 ZINC METALLOPROTEASE"/>
    <property type="match status" value="1"/>
</dbReference>
<dbReference type="GO" id="GO:0042277">
    <property type="term" value="F:peptide binding"/>
    <property type="evidence" value="ECO:0007669"/>
    <property type="project" value="TreeGrafter"/>
</dbReference>
<name>A0A3B0VEZ1_9ZZZZ</name>
<protein>
    <recommendedName>
        <fullName evidence="1">PDZ domain-containing protein</fullName>
    </recommendedName>
</protein>
<dbReference type="InterPro" id="IPR036034">
    <property type="entry name" value="PDZ_sf"/>
</dbReference>
<dbReference type="GO" id="GO:0005615">
    <property type="term" value="C:extracellular space"/>
    <property type="evidence" value="ECO:0007669"/>
    <property type="project" value="TreeGrafter"/>
</dbReference>
<dbReference type="Gene3D" id="2.30.42.10">
    <property type="match status" value="1"/>
</dbReference>
<dbReference type="GO" id="GO:0016020">
    <property type="term" value="C:membrane"/>
    <property type="evidence" value="ECO:0007669"/>
    <property type="project" value="TreeGrafter"/>
</dbReference>
<dbReference type="Gene3D" id="3.40.50.11550">
    <property type="match status" value="1"/>
</dbReference>
<evidence type="ECO:0000313" key="2">
    <source>
        <dbReference type="EMBL" id="VAW41491.1"/>
    </source>
</evidence>
<dbReference type="CDD" id="cd14727">
    <property type="entry name" value="ChanN-like"/>
    <property type="match status" value="1"/>
</dbReference>
<dbReference type="SUPFAM" id="SSF55486">
    <property type="entry name" value="Metalloproteases ('zincins'), catalytic domain"/>
    <property type="match status" value="1"/>
</dbReference>
<dbReference type="Pfam" id="PF04187">
    <property type="entry name" value="Cofac_haem_bdg"/>
    <property type="match status" value="1"/>
</dbReference>
<sequence length="1041" mass="115862">MRIPIFFAPPAAMTSWTFVLAALLSLLSPPAAAAGQQPPTGTINISFNMAAHSMTGTARITLPPGTPLALQCGPLHITGIVLEIQGKTPLLLKPAEDRIIRIAAAAGEQTLYVSWSLTARGIPGSDNLIGNQGITLAGFWHPLPDRDMLYRLRARLPEGFSGMTEATTLSLDRTGRHSTLTASFDHPLRAIQFAAGPYTVRSRTLPGGITLSTYFFPEDEELSPGYLDQAAAFIRRYSRLIGPYPYKRFSIVENRLPTGYGMPTFTLLGQVVVRLPFIKDTSLGHEILHSWFGNGVRVSDSGGNWCEGLTTYLADQMYAEDHKKGAEYRKNQLLRYQSYVHAGNTMALEDFADASDSQPMAREVRAIGYDKGSMVFHMLRLKLGDRAFYQGLRNFYERLKFKEAGWQDLEASFEAASKSDLSAFFTQWLTRKDVPKLTAGNIDISQKDGKSVVSFTLKQGTVQPYDLAVPVLVTTRAGTTKKIISINKLTTKAEITVADLPLELVIDPDYDLMRTLDEEELAPTWSQFIGARKKTVVLPAADQKEIYAPLLADLERQGCKTVTSKDLKNSALGQGSYLFPGTSPQSLGLFANPGHPPTGFTVDVRRNPLNIKQIMVLVTSASRQETARAGYKLRHYGKYSFLHFKNGRLEEKRVAKSTQGIHYTLMPEPDGVYVPDIRSFDRIMARLEKSRVIYVGEEHTDYGCHLLQLRIIQALFQADPNLAIGMEMFPRSSQKALDGYINGTIKSEREFLRESRYFSVWGYDYRLYRPIIGYARLHKIPIIGLNLDKKIVSQVFRSGNMDGLSEKQLKAIAPERNLDVPGYRQRLARAFSAHDLTGFSRKHFGGFIQAQSIWDETMAQTIADYLTAHPGRKMVVIAGTGHVYKDSAIPPRVDRRLPVRQSVVAGIGFGNNGLVTGRRLDYLMQTMNISLKPAAKIGIFLQVEKNKNKPGTTMVRVVRISPHGKAGQAGLKENDIIQSIDGRKIQTVSDLKIELLDKAPGDVVTLKVLRKNMLLPDEELKLKVELSSMSQTFMMPPNHPK</sequence>
<reference evidence="2" key="1">
    <citation type="submission" date="2018-06" db="EMBL/GenBank/DDBJ databases">
        <authorList>
            <person name="Zhirakovskaya E."/>
        </authorList>
    </citation>
    <scope>NUCLEOTIDE SEQUENCE</scope>
</reference>
<dbReference type="Pfam" id="PF13180">
    <property type="entry name" value="PDZ_2"/>
    <property type="match status" value="1"/>
</dbReference>
<dbReference type="SUPFAM" id="SSF50156">
    <property type="entry name" value="PDZ domain-like"/>
    <property type="match status" value="1"/>
</dbReference>
<dbReference type="PROSITE" id="PS50106">
    <property type="entry name" value="PDZ"/>
    <property type="match status" value="1"/>
</dbReference>
<accession>A0A3B0VEZ1</accession>